<comment type="similarity">
    <text evidence="5">Belongs to the Omp25/RopB family.</text>
</comment>
<accession>A0ABT8AN12</accession>
<feature type="chain" id="PRO_5045054918" evidence="6">
    <location>
        <begin position="24"/>
        <end position="245"/>
    </location>
</feature>
<dbReference type="PANTHER" id="PTHR34001:SF3">
    <property type="entry name" value="BLL7405 PROTEIN"/>
    <property type="match status" value="1"/>
</dbReference>
<gene>
    <name evidence="8" type="ORF">QWZ18_11695</name>
</gene>
<keyword evidence="2 6" id="KW-0732">Signal</keyword>
<dbReference type="InterPro" id="IPR011250">
    <property type="entry name" value="OMP/PagP_B-barrel"/>
</dbReference>
<evidence type="ECO:0000259" key="7">
    <source>
        <dbReference type="Pfam" id="PF13505"/>
    </source>
</evidence>
<organism evidence="8 9">
    <name type="scientific">Methylobacterium longum</name>
    <dbReference type="NCBI Taxonomy" id="767694"/>
    <lineage>
        <taxon>Bacteria</taxon>
        <taxon>Pseudomonadati</taxon>
        <taxon>Pseudomonadota</taxon>
        <taxon>Alphaproteobacteria</taxon>
        <taxon>Hyphomicrobiales</taxon>
        <taxon>Methylobacteriaceae</taxon>
        <taxon>Methylobacterium</taxon>
    </lineage>
</organism>
<dbReference type="EMBL" id="JAUFPT010000032">
    <property type="protein sequence ID" value="MDN3571283.1"/>
    <property type="molecule type" value="Genomic_DNA"/>
</dbReference>
<keyword evidence="3" id="KW-0472">Membrane</keyword>
<protein>
    <submittedName>
        <fullName evidence="8">Outer membrane beta-barrel protein</fullName>
    </submittedName>
</protein>
<comment type="subcellular location">
    <subcellularLocation>
        <location evidence="1">Cell outer membrane</location>
    </subcellularLocation>
</comment>
<name>A0ABT8AN12_9HYPH</name>
<evidence type="ECO:0000256" key="4">
    <source>
        <dbReference type="ARBA" id="ARBA00023237"/>
    </source>
</evidence>
<evidence type="ECO:0000256" key="3">
    <source>
        <dbReference type="ARBA" id="ARBA00023136"/>
    </source>
</evidence>
<dbReference type="SUPFAM" id="SSF56925">
    <property type="entry name" value="OMPA-like"/>
    <property type="match status" value="1"/>
</dbReference>
<dbReference type="InterPro" id="IPR051692">
    <property type="entry name" value="OMP-like"/>
</dbReference>
<evidence type="ECO:0000256" key="6">
    <source>
        <dbReference type="SAM" id="SignalP"/>
    </source>
</evidence>
<sequence length="245" mass="25658">MTKPSRAVLLGAAAGFIAIKAQAADLPRRVPPPPLPSLPVFTWTGFYAGLNAGYAFRTGNDSYTDPTYGAVTGGRRSGGFSGGGQIGYNYQFTPGSGLVVGVESDIQGLANAKADAAYLGTTPYYSVRSNLDYFGTVRGRVGYAFDRVFVYGTGGFAYGGGSRSAYASAYPYTLSDTTRTGYALGGGIEYAFTEKLSAKVEALYLHLGRGAAAATYYSAGTPAYYGTGREDAGFAVVRAGLNYRF</sequence>
<evidence type="ECO:0000256" key="2">
    <source>
        <dbReference type="ARBA" id="ARBA00022729"/>
    </source>
</evidence>
<comment type="caution">
    <text evidence="8">The sequence shown here is derived from an EMBL/GenBank/DDBJ whole genome shotgun (WGS) entry which is preliminary data.</text>
</comment>
<evidence type="ECO:0000256" key="5">
    <source>
        <dbReference type="ARBA" id="ARBA00038306"/>
    </source>
</evidence>
<evidence type="ECO:0000313" key="8">
    <source>
        <dbReference type="EMBL" id="MDN3571283.1"/>
    </source>
</evidence>
<feature type="signal peptide" evidence="6">
    <location>
        <begin position="1"/>
        <end position="23"/>
    </location>
</feature>
<feature type="domain" description="Outer membrane protein beta-barrel" evidence="7">
    <location>
        <begin position="42"/>
        <end position="245"/>
    </location>
</feature>
<dbReference type="InterPro" id="IPR027385">
    <property type="entry name" value="Beta-barrel_OMP"/>
</dbReference>
<dbReference type="Proteomes" id="UP001244297">
    <property type="component" value="Unassembled WGS sequence"/>
</dbReference>
<keyword evidence="4" id="KW-0998">Cell outer membrane</keyword>
<keyword evidence="9" id="KW-1185">Reference proteome</keyword>
<evidence type="ECO:0000256" key="1">
    <source>
        <dbReference type="ARBA" id="ARBA00004442"/>
    </source>
</evidence>
<evidence type="ECO:0000313" key="9">
    <source>
        <dbReference type="Proteomes" id="UP001244297"/>
    </source>
</evidence>
<dbReference type="RefSeq" id="WP_238284654.1">
    <property type="nucleotide sequence ID" value="NZ_BPQS01000001.1"/>
</dbReference>
<dbReference type="Pfam" id="PF13505">
    <property type="entry name" value="OMP_b-brl"/>
    <property type="match status" value="1"/>
</dbReference>
<proteinExistence type="inferred from homology"/>
<dbReference type="Gene3D" id="2.40.160.20">
    <property type="match status" value="1"/>
</dbReference>
<dbReference type="PANTHER" id="PTHR34001">
    <property type="entry name" value="BLL7405 PROTEIN"/>
    <property type="match status" value="1"/>
</dbReference>
<reference evidence="9" key="1">
    <citation type="journal article" date="2019" name="Int. J. Syst. Evol. Microbiol.">
        <title>The Global Catalogue of Microorganisms (GCM) 10K type strain sequencing project: providing services to taxonomists for standard genome sequencing and annotation.</title>
        <authorList>
            <consortium name="The Broad Institute Genomics Platform"/>
            <consortium name="The Broad Institute Genome Sequencing Center for Infectious Disease"/>
            <person name="Wu L."/>
            <person name="Ma J."/>
        </authorList>
    </citation>
    <scope>NUCLEOTIDE SEQUENCE [LARGE SCALE GENOMIC DNA]</scope>
    <source>
        <strain evidence="9">CECT 7806</strain>
    </source>
</reference>